<evidence type="ECO:0000313" key="2">
    <source>
        <dbReference type="Proteomes" id="UP000757232"/>
    </source>
</evidence>
<dbReference type="Gene3D" id="3.20.170.20">
    <property type="entry name" value="Protein of unknown function DUF952"/>
    <property type="match status" value="1"/>
</dbReference>
<keyword evidence="2" id="KW-1185">Reference proteome</keyword>
<proteinExistence type="predicted"/>
<dbReference type="PANTHER" id="PTHR34129:SF1">
    <property type="entry name" value="DUF952 DOMAIN-CONTAINING PROTEIN"/>
    <property type="match status" value="1"/>
</dbReference>
<accession>A0A9Q5I1W6</accession>
<dbReference type="EMBL" id="LNZH02000141">
    <property type="protein sequence ID" value="OCB90129.1"/>
    <property type="molecule type" value="Genomic_DNA"/>
</dbReference>
<dbReference type="InterPro" id="IPR009297">
    <property type="entry name" value="DUF952"/>
</dbReference>
<name>A0A9Q5I1W6_SANBA</name>
<sequence>MSAPSPVPTYIYKILPNTSPYTGTPIPIPSSWEFPKTQTDLDDGFVHLSTLHQLPSTLTRFYSTKEDLEKGVQVLKVDYGQLSAWKIVKWERSRSNGESYPHLYGVLTGEFVRDLRVLKRAEGTGDEKGASWEDVVERLKNEGWLEN</sequence>
<dbReference type="Pfam" id="PF06108">
    <property type="entry name" value="DUF952"/>
    <property type="match status" value="1"/>
</dbReference>
<dbReference type="AlphaFoldDB" id="A0A9Q5I1W6"/>
<reference evidence="1" key="1">
    <citation type="submission" date="2016-06" db="EMBL/GenBank/DDBJ databases">
        <title>Draft Genome sequence of the fungus Inonotus baumii.</title>
        <authorList>
            <person name="Zhu H."/>
            <person name="Lin W."/>
        </authorList>
    </citation>
    <scope>NUCLEOTIDE SEQUENCE</scope>
    <source>
        <strain evidence="1">821</strain>
    </source>
</reference>
<dbReference type="SUPFAM" id="SSF56399">
    <property type="entry name" value="ADP-ribosylation"/>
    <property type="match status" value="1"/>
</dbReference>
<gene>
    <name evidence="1" type="ORF">A7U60_g2689</name>
</gene>
<dbReference type="OrthoDB" id="3335358at2759"/>
<protein>
    <submittedName>
        <fullName evidence="1">Uncharacterized protein</fullName>
    </submittedName>
</protein>
<comment type="caution">
    <text evidence="1">The sequence shown here is derived from an EMBL/GenBank/DDBJ whole genome shotgun (WGS) entry which is preliminary data.</text>
</comment>
<evidence type="ECO:0000313" key="1">
    <source>
        <dbReference type="EMBL" id="OCB90129.1"/>
    </source>
</evidence>
<dbReference type="PANTHER" id="PTHR34129">
    <property type="entry name" value="BLR1139 PROTEIN"/>
    <property type="match status" value="1"/>
</dbReference>
<organism evidence="1 2">
    <name type="scientific">Sanghuangporus baumii</name>
    <name type="common">Phellinus baumii</name>
    <dbReference type="NCBI Taxonomy" id="108892"/>
    <lineage>
        <taxon>Eukaryota</taxon>
        <taxon>Fungi</taxon>
        <taxon>Dikarya</taxon>
        <taxon>Basidiomycota</taxon>
        <taxon>Agaricomycotina</taxon>
        <taxon>Agaricomycetes</taxon>
        <taxon>Hymenochaetales</taxon>
        <taxon>Hymenochaetaceae</taxon>
        <taxon>Sanghuangporus</taxon>
    </lineage>
</organism>
<dbReference type="Proteomes" id="UP000757232">
    <property type="component" value="Unassembled WGS sequence"/>
</dbReference>